<dbReference type="PROSITE" id="PS50994">
    <property type="entry name" value="INTEGRASE"/>
    <property type="match status" value="1"/>
</dbReference>
<dbReference type="SUPFAM" id="SSF56672">
    <property type="entry name" value="DNA/RNA polymerases"/>
    <property type="match status" value="1"/>
</dbReference>
<evidence type="ECO:0000259" key="8">
    <source>
        <dbReference type="PROSITE" id="PS50994"/>
    </source>
</evidence>
<evidence type="ECO:0000256" key="1">
    <source>
        <dbReference type="ARBA" id="ARBA00022679"/>
    </source>
</evidence>
<feature type="domain" description="Integrase catalytic" evidence="8">
    <location>
        <begin position="161"/>
        <end position="341"/>
    </location>
</feature>
<dbReference type="eggNOG" id="KOG0017">
    <property type="taxonomic scope" value="Eukaryota"/>
</dbReference>
<feature type="region of interest" description="Disordered" evidence="7">
    <location>
        <begin position="565"/>
        <end position="612"/>
    </location>
</feature>
<dbReference type="PANTHER" id="PTHR37984">
    <property type="entry name" value="PROTEIN CBG26694"/>
    <property type="match status" value="1"/>
</dbReference>
<dbReference type="GO" id="GO:0016787">
    <property type="term" value="F:hydrolase activity"/>
    <property type="evidence" value="ECO:0007669"/>
    <property type="project" value="UniProtKB-KW"/>
</dbReference>
<feature type="compositionally biased region" description="Low complexity" evidence="7">
    <location>
        <begin position="293"/>
        <end position="307"/>
    </location>
</feature>
<dbReference type="InterPro" id="IPR050951">
    <property type="entry name" value="Retrovirus_Pol_polyprotein"/>
</dbReference>
<accession>A0A1U7YP94</accession>
<sequence length="647" mass="72611">MCDTSDYAVGAVLGQLKDKIMHPIYYASRMLSGAQLNYIVTEKEMLAVVFAFDKFRSYLIGSKVIVYTDHAALRCLIEKDSKPCLIRWVLLLQEFDLEIRDRKGIENQVADHLSRLGGAENSIEVEDILKTFPDEQLLATSLEEGCDECQRTGNISRHHDMPMNPIQEVEVFDVWGIDFMGPFVISFGNNYILVAVDYVSKWVEAATLPTNDARVVVGFLKKNIFTRLGIPRAIISDRGTHFCNRAFKKLLEKYNVRHKVATPYHLQTNGQVEVSNREIKSTMAPSRKRHTTGASSSSQAGSSRARGSALAHPFDSSRFVSAKAQYYFADKAPKKLIPERGIDIGSVQLGCPNLYNKLVGRELQIFIDEPDERNVMVVCEFYANVKEHVNGIVTMRRKAMDASIEAIRRICQLPAPVDPCGDYYEMYGRSHTQWERFFATICVPEKEIIWMKYGEKFHSTSLTFEGKCWLYVINNHLVTFSNTTEVNGPRATLILCFINGHNFDVAKLIHEKLFTRRPVKKYGFFFPSLVTRLCRAVRVPKNLAVDGIVPKDSKFRADKVTTGKVPVAAGGDDSGESYDSKEEEAEQEDVRAESPAHEKIEEAATPSGAAGPFGPAQVTWFTALEQEVAGLRTSVADLSTRVDALAK</sequence>
<gene>
    <name evidence="10" type="primary">LOC104249128</name>
</gene>
<keyword evidence="2" id="KW-0548">Nucleotidyltransferase</keyword>
<dbReference type="Pfam" id="PF20167">
    <property type="entry name" value="Transposase_32"/>
    <property type="match status" value="1"/>
</dbReference>
<evidence type="ECO:0000313" key="10">
    <source>
        <dbReference type="RefSeq" id="XP_009803806.1"/>
    </source>
</evidence>
<dbReference type="AlphaFoldDB" id="A0A1U7YP94"/>
<evidence type="ECO:0000256" key="3">
    <source>
        <dbReference type="ARBA" id="ARBA00022722"/>
    </source>
</evidence>
<reference evidence="10" key="2">
    <citation type="submission" date="2025-08" db="UniProtKB">
        <authorList>
            <consortium name="RefSeq"/>
        </authorList>
    </citation>
    <scope>IDENTIFICATION</scope>
    <source>
        <tissue evidence="10">Leaf</tissue>
    </source>
</reference>
<dbReference type="Proteomes" id="UP000189701">
    <property type="component" value="Unplaced"/>
</dbReference>
<evidence type="ECO:0000256" key="7">
    <source>
        <dbReference type="SAM" id="MobiDB-lite"/>
    </source>
</evidence>
<dbReference type="InterPro" id="IPR001584">
    <property type="entry name" value="Integrase_cat-core"/>
</dbReference>
<dbReference type="GO" id="GO:0003676">
    <property type="term" value="F:nucleic acid binding"/>
    <property type="evidence" value="ECO:0007669"/>
    <property type="project" value="InterPro"/>
</dbReference>
<dbReference type="GO" id="GO:0003964">
    <property type="term" value="F:RNA-directed DNA polymerase activity"/>
    <property type="evidence" value="ECO:0007669"/>
    <property type="project" value="UniProtKB-KW"/>
</dbReference>
<evidence type="ECO:0000256" key="5">
    <source>
        <dbReference type="ARBA" id="ARBA00022801"/>
    </source>
</evidence>
<dbReference type="STRING" id="4096.A0A1U7YP94"/>
<dbReference type="Pfam" id="PF00665">
    <property type="entry name" value="rve"/>
    <property type="match status" value="1"/>
</dbReference>
<dbReference type="InterPro" id="IPR036397">
    <property type="entry name" value="RNaseH_sf"/>
</dbReference>
<dbReference type="Pfam" id="PF17917">
    <property type="entry name" value="RT_RNaseH"/>
    <property type="match status" value="1"/>
</dbReference>
<evidence type="ECO:0000313" key="9">
    <source>
        <dbReference type="Proteomes" id="UP000189701"/>
    </source>
</evidence>
<keyword evidence="3" id="KW-0540">Nuclease</keyword>
<keyword evidence="1" id="KW-0808">Transferase</keyword>
<dbReference type="InterPro" id="IPR046796">
    <property type="entry name" value="Transposase_32_dom"/>
</dbReference>
<keyword evidence="4" id="KW-0255">Endonuclease</keyword>
<keyword evidence="6" id="KW-0695">RNA-directed DNA polymerase</keyword>
<dbReference type="PANTHER" id="PTHR37984:SF5">
    <property type="entry name" value="PROTEIN NYNRIN-LIKE"/>
    <property type="match status" value="1"/>
</dbReference>
<dbReference type="FunFam" id="3.10.20.370:FF:000001">
    <property type="entry name" value="Retrovirus-related Pol polyprotein from transposon 17.6-like protein"/>
    <property type="match status" value="1"/>
</dbReference>
<organism evidence="9 10">
    <name type="scientific">Nicotiana sylvestris</name>
    <name type="common">Wood tobacco</name>
    <name type="synonym">South American tobacco</name>
    <dbReference type="NCBI Taxonomy" id="4096"/>
    <lineage>
        <taxon>Eukaryota</taxon>
        <taxon>Viridiplantae</taxon>
        <taxon>Streptophyta</taxon>
        <taxon>Embryophyta</taxon>
        <taxon>Tracheophyta</taxon>
        <taxon>Spermatophyta</taxon>
        <taxon>Magnoliopsida</taxon>
        <taxon>eudicotyledons</taxon>
        <taxon>Gunneridae</taxon>
        <taxon>Pentapetalae</taxon>
        <taxon>asterids</taxon>
        <taxon>lamiids</taxon>
        <taxon>Solanales</taxon>
        <taxon>Solanaceae</taxon>
        <taxon>Nicotianoideae</taxon>
        <taxon>Nicotianeae</taxon>
        <taxon>Nicotiana</taxon>
    </lineage>
</organism>
<protein>
    <submittedName>
        <fullName evidence="10">Uncharacterized protein LOC104249128</fullName>
    </submittedName>
</protein>
<feature type="compositionally biased region" description="Acidic residues" evidence="7">
    <location>
        <begin position="573"/>
        <end position="587"/>
    </location>
</feature>
<keyword evidence="5" id="KW-0378">Hydrolase</keyword>
<evidence type="ECO:0000256" key="2">
    <source>
        <dbReference type="ARBA" id="ARBA00022695"/>
    </source>
</evidence>
<feature type="compositionally biased region" description="Basic and acidic residues" evidence="7">
    <location>
        <begin position="588"/>
        <end position="602"/>
    </location>
</feature>
<dbReference type="GO" id="GO:0004519">
    <property type="term" value="F:endonuclease activity"/>
    <property type="evidence" value="ECO:0007669"/>
    <property type="project" value="UniProtKB-KW"/>
</dbReference>
<reference evidence="9" key="1">
    <citation type="journal article" date="2013" name="Genome Biol.">
        <title>Reference genomes and transcriptomes of Nicotiana sylvestris and Nicotiana tomentosiformis.</title>
        <authorList>
            <person name="Sierro N."/>
            <person name="Battey J.N."/>
            <person name="Ouadi S."/>
            <person name="Bovet L."/>
            <person name="Goepfert S."/>
            <person name="Bakaher N."/>
            <person name="Peitsch M.C."/>
            <person name="Ivanov N.V."/>
        </authorList>
    </citation>
    <scope>NUCLEOTIDE SEQUENCE [LARGE SCALE GENOMIC DNA]</scope>
</reference>
<keyword evidence="9" id="KW-1185">Reference proteome</keyword>
<dbReference type="GO" id="GO:0015074">
    <property type="term" value="P:DNA integration"/>
    <property type="evidence" value="ECO:0007669"/>
    <property type="project" value="InterPro"/>
</dbReference>
<dbReference type="Gene3D" id="3.30.420.10">
    <property type="entry name" value="Ribonuclease H-like superfamily/Ribonuclease H"/>
    <property type="match status" value="1"/>
</dbReference>
<evidence type="ECO:0000256" key="6">
    <source>
        <dbReference type="ARBA" id="ARBA00022918"/>
    </source>
</evidence>
<dbReference type="InterPro" id="IPR041373">
    <property type="entry name" value="RT_RNaseH"/>
</dbReference>
<dbReference type="CDD" id="cd09274">
    <property type="entry name" value="RNase_HI_RT_Ty3"/>
    <property type="match status" value="1"/>
</dbReference>
<dbReference type="InterPro" id="IPR043502">
    <property type="entry name" value="DNA/RNA_pol_sf"/>
</dbReference>
<dbReference type="InterPro" id="IPR012337">
    <property type="entry name" value="RNaseH-like_sf"/>
</dbReference>
<name>A0A1U7YP94_NICSY</name>
<feature type="region of interest" description="Disordered" evidence="7">
    <location>
        <begin position="280"/>
        <end position="307"/>
    </location>
</feature>
<proteinExistence type="predicted"/>
<dbReference type="SUPFAM" id="SSF53098">
    <property type="entry name" value="Ribonuclease H-like"/>
    <property type="match status" value="1"/>
</dbReference>
<evidence type="ECO:0000256" key="4">
    <source>
        <dbReference type="ARBA" id="ARBA00022759"/>
    </source>
</evidence>
<dbReference type="RefSeq" id="XP_009803806.1">
    <property type="nucleotide sequence ID" value="XM_009805504.1"/>
</dbReference>